<comment type="caution">
    <text evidence="1">The sequence shown here is derived from an EMBL/GenBank/DDBJ whole genome shotgun (WGS) entry which is preliminary data.</text>
</comment>
<dbReference type="Proteomes" id="UP001341840">
    <property type="component" value="Unassembled WGS sequence"/>
</dbReference>
<evidence type="ECO:0000313" key="1">
    <source>
        <dbReference type="EMBL" id="MED6225154.1"/>
    </source>
</evidence>
<proteinExistence type="predicted"/>
<sequence>MSKLANKSEPLYGKKFRRNDGVCQTFVNLASWGLGADARRTSTELPDPFRVEVGTHPEDVPDEFDEEKWLFNILVIDIRGTKDKKGCTECICDLYNVKIEDLRNATSVGRKSLFDYKGGIFRCEKGSHCKLQKGYNKKQKRRVALKYTISWVDWNQHQVPLKFYILDVTDQVTYNGSEPIHNSLDGTILCAIKPIYGTRKEAGNEEGYAVGMSGCSPKPGYVKSKDEEVLVAEFVHQNKFSTGFMGHCYVYLAEDLPEYFQRYLAILMLSKIRVA</sequence>
<name>A0ABU6ZT46_9FABA</name>
<dbReference type="InterPro" id="IPR011692">
    <property type="entry name" value="Stress_up-reg_Nod19"/>
</dbReference>
<dbReference type="EMBL" id="JASCZI010273646">
    <property type="protein sequence ID" value="MED6225154.1"/>
    <property type="molecule type" value="Genomic_DNA"/>
</dbReference>
<organism evidence="1 2">
    <name type="scientific">Stylosanthes scabra</name>
    <dbReference type="NCBI Taxonomy" id="79078"/>
    <lineage>
        <taxon>Eukaryota</taxon>
        <taxon>Viridiplantae</taxon>
        <taxon>Streptophyta</taxon>
        <taxon>Embryophyta</taxon>
        <taxon>Tracheophyta</taxon>
        <taxon>Spermatophyta</taxon>
        <taxon>Magnoliopsida</taxon>
        <taxon>eudicotyledons</taxon>
        <taxon>Gunneridae</taxon>
        <taxon>Pentapetalae</taxon>
        <taxon>rosids</taxon>
        <taxon>fabids</taxon>
        <taxon>Fabales</taxon>
        <taxon>Fabaceae</taxon>
        <taxon>Papilionoideae</taxon>
        <taxon>50 kb inversion clade</taxon>
        <taxon>dalbergioids sensu lato</taxon>
        <taxon>Dalbergieae</taxon>
        <taxon>Pterocarpus clade</taxon>
        <taxon>Stylosanthes</taxon>
    </lineage>
</organism>
<gene>
    <name evidence="1" type="ORF">PIB30_090947</name>
</gene>
<protein>
    <recommendedName>
        <fullName evidence="3">Stress up-regulated Nod 19 protein</fullName>
    </recommendedName>
</protein>
<reference evidence="1 2" key="1">
    <citation type="journal article" date="2023" name="Plants (Basel)">
        <title>Bridging the Gap: Combining Genomics and Transcriptomics Approaches to Understand Stylosanthes scabra, an Orphan Legume from the Brazilian Caatinga.</title>
        <authorList>
            <person name="Ferreira-Neto J.R.C."/>
            <person name="da Silva M.D."/>
            <person name="Binneck E."/>
            <person name="de Melo N.F."/>
            <person name="da Silva R.H."/>
            <person name="de Melo A.L.T.M."/>
            <person name="Pandolfi V."/>
            <person name="Bustamante F.O."/>
            <person name="Brasileiro-Vidal A.C."/>
            <person name="Benko-Iseppon A.M."/>
        </authorList>
    </citation>
    <scope>NUCLEOTIDE SEQUENCE [LARGE SCALE GENOMIC DNA]</scope>
    <source>
        <tissue evidence="1">Leaves</tissue>
    </source>
</reference>
<keyword evidence="2" id="KW-1185">Reference proteome</keyword>
<evidence type="ECO:0000313" key="2">
    <source>
        <dbReference type="Proteomes" id="UP001341840"/>
    </source>
</evidence>
<dbReference type="Pfam" id="PF07712">
    <property type="entry name" value="SURNod19"/>
    <property type="match status" value="2"/>
</dbReference>
<dbReference type="PANTHER" id="PTHR33390">
    <property type="entry name" value="STRESS UP-REGULATED NOD 19 PROTEIN"/>
    <property type="match status" value="1"/>
</dbReference>
<dbReference type="PANTHER" id="PTHR33390:SF4">
    <property type="entry name" value="STRESS UP-REGULATED NOD 19-RELATED"/>
    <property type="match status" value="1"/>
</dbReference>
<evidence type="ECO:0008006" key="3">
    <source>
        <dbReference type="Google" id="ProtNLM"/>
    </source>
</evidence>
<accession>A0ABU6ZT46</accession>